<evidence type="ECO:0000256" key="4">
    <source>
        <dbReference type="ARBA" id="ARBA00035206"/>
    </source>
</evidence>
<keyword evidence="5" id="KW-0694">RNA-binding</keyword>
<dbReference type="OrthoDB" id="9807419at2"/>
<dbReference type="Gene3D" id="2.30.30.30">
    <property type="match status" value="1"/>
</dbReference>
<evidence type="ECO:0000256" key="5">
    <source>
        <dbReference type="HAMAP-Rule" id="MF_01326"/>
    </source>
</evidence>
<dbReference type="GO" id="GO:1990904">
    <property type="term" value="C:ribonucleoprotein complex"/>
    <property type="evidence" value="ECO:0007669"/>
    <property type="project" value="UniProtKB-KW"/>
</dbReference>
<dbReference type="InterPro" id="IPR014722">
    <property type="entry name" value="Rib_uL2_dom2"/>
</dbReference>
<dbReference type="GO" id="GO:0005840">
    <property type="term" value="C:ribosome"/>
    <property type="evidence" value="ECO:0007669"/>
    <property type="project" value="UniProtKB-KW"/>
</dbReference>
<dbReference type="PROSITE" id="PS01108">
    <property type="entry name" value="RIBOSOMAL_L24"/>
    <property type="match status" value="1"/>
</dbReference>
<evidence type="ECO:0000256" key="1">
    <source>
        <dbReference type="ARBA" id="ARBA00010618"/>
    </source>
</evidence>
<evidence type="ECO:0000256" key="6">
    <source>
        <dbReference type="RuleBase" id="RU003477"/>
    </source>
</evidence>
<dbReference type="Proteomes" id="UP000027665">
    <property type="component" value="Unassembled WGS sequence"/>
</dbReference>
<dbReference type="NCBIfam" id="TIGR01079">
    <property type="entry name" value="rplX_bact"/>
    <property type="match status" value="1"/>
</dbReference>
<dbReference type="STRING" id="2754.EH55_12430"/>
<dbReference type="GO" id="GO:0006412">
    <property type="term" value="P:translation"/>
    <property type="evidence" value="ECO:0007669"/>
    <property type="project" value="UniProtKB-UniRule"/>
</dbReference>
<accession>A0A073J5W5</accession>
<dbReference type="PATRIC" id="fig|2754.20.peg.476"/>
<evidence type="ECO:0000259" key="7">
    <source>
        <dbReference type="SMART" id="SM00739"/>
    </source>
</evidence>
<dbReference type="AlphaFoldDB" id="A0A073J5W5"/>
<dbReference type="InterPro" id="IPR057264">
    <property type="entry name" value="Ribosomal_uL24_C"/>
</dbReference>
<dbReference type="RefSeq" id="WP_037974454.1">
    <property type="nucleotide sequence ID" value="NZ_CALIAO010000046.1"/>
</dbReference>
<dbReference type="GO" id="GO:0003735">
    <property type="term" value="F:structural constituent of ribosome"/>
    <property type="evidence" value="ECO:0007669"/>
    <property type="project" value="InterPro"/>
</dbReference>
<dbReference type="EMBL" id="JMKI01000006">
    <property type="protein sequence ID" value="KEJ93107.1"/>
    <property type="molecule type" value="Genomic_DNA"/>
</dbReference>
<reference evidence="8 9" key="1">
    <citation type="submission" date="2014-04" db="EMBL/GenBank/DDBJ databases">
        <title>Draft Genome Sequence of Synergistes jonesii.</title>
        <authorList>
            <person name="Coil D.A."/>
            <person name="Eisen J.A."/>
            <person name="Holland-Moritz H.E."/>
        </authorList>
    </citation>
    <scope>NUCLEOTIDE SEQUENCE [LARGE SCALE GENOMIC DNA]</scope>
    <source>
        <strain evidence="8 9">78-1</strain>
    </source>
</reference>
<keyword evidence="2 5" id="KW-0689">Ribosomal protein</keyword>
<organism evidence="8 9">
    <name type="scientific">Synergistes jonesii</name>
    <dbReference type="NCBI Taxonomy" id="2754"/>
    <lineage>
        <taxon>Bacteria</taxon>
        <taxon>Thermotogati</taxon>
        <taxon>Synergistota</taxon>
        <taxon>Synergistia</taxon>
        <taxon>Synergistales</taxon>
        <taxon>Synergistaceae</taxon>
        <taxon>Synergistes</taxon>
    </lineage>
</organism>
<dbReference type="SMART" id="SM00739">
    <property type="entry name" value="KOW"/>
    <property type="match status" value="1"/>
</dbReference>
<protein>
    <recommendedName>
        <fullName evidence="4 5">Large ribosomal subunit protein uL24</fullName>
    </recommendedName>
</protein>
<keyword evidence="3 5" id="KW-0687">Ribonucleoprotein</keyword>
<keyword evidence="5" id="KW-0699">rRNA-binding</keyword>
<dbReference type="InterPro" id="IPR005825">
    <property type="entry name" value="Ribosomal_uL24_CS"/>
</dbReference>
<comment type="function">
    <text evidence="5">One of the proteins that surrounds the polypeptide exit tunnel on the outside of the subunit.</text>
</comment>
<feature type="domain" description="KOW" evidence="7">
    <location>
        <begin position="5"/>
        <end position="32"/>
    </location>
</feature>
<evidence type="ECO:0000256" key="3">
    <source>
        <dbReference type="ARBA" id="ARBA00023274"/>
    </source>
</evidence>
<dbReference type="CDD" id="cd06089">
    <property type="entry name" value="KOW_RPL26"/>
    <property type="match status" value="1"/>
</dbReference>
<proteinExistence type="inferred from homology"/>
<dbReference type="eggNOG" id="COG0198">
    <property type="taxonomic scope" value="Bacteria"/>
</dbReference>
<dbReference type="InterPro" id="IPR008991">
    <property type="entry name" value="Translation_prot_SH3-like_sf"/>
</dbReference>
<name>A0A073J5W5_9BACT</name>
<comment type="function">
    <text evidence="5">One of two assembly initiator proteins, it binds directly to the 5'-end of the 23S rRNA, where it nucleates assembly of the 50S subunit.</text>
</comment>
<dbReference type="PANTHER" id="PTHR12903">
    <property type="entry name" value="MITOCHONDRIAL RIBOSOMAL PROTEIN L24"/>
    <property type="match status" value="1"/>
</dbReference>
<sequence length="108" mass="11740">MSKMRIKKGDRVRVISGKDAGKEGKILSRNIDKDTVVVENINMVTKAVRPSQKDPRGGLVKKEAALSASKVMLVCPKCGKATRVGRAFLDSGQKVRICKQCGEIIDKA</sequence>
<evidence type="ECO:0000313" key="9">
    <source>
        <dbReference type="Proteomes" id="UP000027665"/>
    </source>
</evidence>
<dbReference type="GO" id="GO:0019843">
    <property type="term" value="F:rRNA binding"/>
    <property type="evidence" value="ECO:0007669"/>
    <property type="project" value="UniProtKB-UniRule"/>
</dbReference>
<gene>
    <name evidence="5" type="primary">rplX</name>
    <name evidence="8" type="ORF">EH55_12430</name>
</gene>
<comment type="similarity">
    <text evidence="1 5 6">Belongs to the universal ribosomal protein uL24 family.</text>
</comment>
<dbReference type="HAMAP" id="MF_01326_B">
    <property type="entry name" value="Ribosomal_uL24_B"/>
    <property type="match status" value="1"/>
</dbReference>
<evidence type="ECO:0000256" key="2">
    <source>
        <dbReference type="ARBA" id="ARBA00022980"/>
    </source>
</evidence>
<comment type="subunit">
    <text evidence="5">Part of the 50S ribosomal subunit.</text>
</comment>
<comment type="caution">
    <text evidence="8">The sequence shown here is derived from an EMBL/GenBank/DDBJ whole genome shotgun (WGS) entry which is preliminary data.</text>
</comment>
<dbReference type="GeneID" id="90982771"/>
<evidence type="ECO:0000313" key="8">
    <source>
        <dbReference type="EMBL" id="KEJ93107.1"/>
    </source>
</evidence>
<keyword evidence="9" id="KW-1185">Reference proteome</keyword>
<dbReference type="InterPro" id="IPR041988">
    <property type="entry name" value="Ribosomal_uL24_KOW"/>
</dbReference>
<dbReference type="Pfam" id="PF00467">
    <property type="entry name" value="KOW"/>
    <property type="match status" value="1"/>
</dbReference>
<dbReference type="InterPro" id="IPR005824">
    <property type="entry name" value="KOW"/>
</dbReference>
<dbReference type="InterPro" id="IPR003256">
    <property type="entry name" value="Ribosomal_uL24"/>
</dbReference>
<dbReference type="SUPFAM" id="SSF50104">
    <property type="entry name" value="Translation proteins SH3-like domain"/>
    <property type="match status" value="1"/>
</dbReference>
<dbReference type="Pfam" id="PF17136">
    <property type="entry name" value="ribosomal_L24"/>
    <property type="match status" value="1"/>
</dbReference>